<evidence type="ECO:0000256" key="3">
    <source>
        <dbReference type="ARBA" id="ARBA00022448"/>
    </source>
</evidence>
<keyword evidence="11" id="KW-1185">Reference proteome</keyword>
<reference evidence="11" key="1">
    <citation type="submission" date="2016-10" db="EMBL/GenBank/DDBJ databases">
        <authorList>
            <person name="Varghese N."/>
            <person name="Submissions S."/>
        </authorList>
    </citation>
    <scope>NUCLEOTIDE SEQUENCE [LARGE SCALE GENOMIC DNA]</scope>
    <source>
        <strain evidence="11">DSM 16859</strain>
    </source>
</reference>
<comment type="similarity">
    <text evidence="2">Belongs to the autoinducer-2 exporter (AI-2E) (TC 2.A.86) family.</text>
</comment>
<dbReference type="InterPro" id="IPR002549">
    <property type="entry name" value="AI-2E-like"/>
</dbReference>
<feature type="transmembrane region" description="Helical" evidence="9">
    <location>
        <begin position="358"/>
        <end position="380"/>
    </location>
</feature>
<evidence type="ECO:0000313" key="10">
    <source>
        <dbReference type="EMBL" id="SER71761.1"/>
    </source>
</evidence>
<dbReference type="GO" id="GO:0055085">
    <property type="term" value="P:transmembrane transport"/>
    <property type="evidence" value="ECO:0007669"/>
    <property type="project" value="TreeGrafter"/>
</dbReference>
<dbReference type="Pfam" id="PF01594">
    <property type="entry name" value="AI-2E_transport"/>
    <property type="match status" value="1"/>
</dbReference>
<keyword evidence="4" id="KW-1003">Cell membrane</keyword>
<feature type="region of interest" description="Disordered" evidence="8">
    <location>
        <begin position="72"/>
        <end position="97"/>
    </location>
</feature>
<feature type="transmembrane region" description="Helical" evidence="9">
    <location>
        <begin position="166"/>
        <end position="189"/>
    </location>
</feature>
<keyword evidence="5 9" id="KW-0812">Transmembrane</keyword>
<feature type="transmembrane region" description="Helical" evidence="9">
    <location>
        <begin position="400"/>
        <end position="428"/>
    </location>
</feature>
<evidence type="ECO:0000256" key="9">
    <source>
        <dbReference type="SAM" id="Phobius"/>
    </source>
</evidence>
<dbReference type="PANTHER" id="PTHR21716:SF53">
    <property type="entry name" value="PERMEASE PERM-RELATED"/>
    <property type="match status" value="1"/>
</dbReference>
<dbReference type="Proteomes" id="UP000198815">
    <property type="component" value="Unassembled WGS sequence"/>
</dbReference>
<evidence type="ECO:0000256" key="1">
    <source>
        <dbReference type="ARBA" id="ARBA00004651"/>
    </source>
</evidence>
<evidence type="ECO:0000256" key="6">
    <source>
        <dbReference type="ARBA" id="ARBA00022989"/>
    </source>
</evidence>
<feature type="transmembrane region" description="Helical" evidence="9">
    <location>
        <begin position="109"/>
        <end position="127"/>
    </location>
</feature>
<keyword evidence="6 9" id="KW-1133">Transmembrane helix</keyword>
<feature type="region of interest" description="Disordered" evidence="8">
    <location>
        <begin position="439"/>
        <end position="483"/>
    </location>
</feature>
<evidence type="ECO:0000256" key="8">
    <source>
        <dbReference type="SAM" id="MobiDB-lite"/>
    </source>
</evidence>
<name>A0A1H9RG20_9ACTN</name>
<organism evidence="10 11">
    <name type="scientific">Propionibacterium cyclohexanicum</name>
    <dbReference type="NCBI Taxonomy" id="64702"/>
    <lineage>
        <taxon>Bacteria</taxon>
        <taxon>Bacillati</taxon>
        <taxon>Actinomycetota</taxon>
        <taxon>Actinomycetes</taxon>
        <taxon>Propionibacteriales</taxon>
        <taxon>Propionibacteriaceae</taxon>
        <taxon>Propionibacterium</taxon>
    </lineage>
</organism>
<evidence type="ECO:0000256" key="7">
    <source>
        <dbReference type="ARBA" id="ARBA00023136"/>
    </source>
</evidence>
<comment type="subcellular location">
    <subcellularLocation>
        <location evidence="1">Cell membrane</location>
        <topology evidence="1">Multi-pass membrane protein</topology>
    </subcellularLocation>
</comment>
<dbReference type="GO" id="GO:0005886">
    <property type="term" value="C:plasma membrane"/>
    <property type="evidence" value="ECO:0007669"/>
    <property type="project" value="UniProtKB-SubCell"/>
</dbReference>
<accession>A0A1H9RG20</accession>
<feature type="transmembrane region" description="Helical" evidence="9">
    <location>
        <begin position="330"/>
        <end position="351"/>
    </location>
</feature>
<dbReference type="AlphaFoldDB" id="A0A1H9RG20"/>
<feature type="transmembrane region" description="Helical" evidence="9">
    <location>
        <begin position="250"/>
        <end position="268"/>
    </location>
</feature>
<sequence>MALTWVLGPNNASLSQRLRCAAMPLGVVDVARAQGGAHWGTTIRHKARKPMPAFSLGRRNNWRNRLARLDDAVDPDDPALSPAGRRRTGTDPGGEDSLVPRSLRAAAAWSWRLLAVAAAVGLVWWVGGELSEVVVPLMAALLLSAALAPLNSFLRKHRWPAWASSLFSLFVLVLILGGLLTLVGTQIAVQWRELTQQAVRGLQSFLTWLGTGPLHISHEQVNGWLEQARQRLVTSQNEIAKVAAAAGSSIGRFFTGLAMALFATFFFLKDAPMMSAGIKASVPKGSRAALIPGLDAGWHSLVSYVHAAVIVAAVDGVGAGLGALFLGSNLWLAITALTFVCAFIPIVGALLSGAVAVLVTLVTLGLVKAIIMLVVFIGVMELEAHILQPLLLGRAVSIHPLLVLVGIAVGINVAGIVGGVFAIPIVAFATGVVRSLRNGDPDSPASDTAIGSAAPPGTPQDSTARPASAADLDTPAAPPATSP</sequence>
<keyword evidence="7 9" id="KW-0472">Membrane</keyword>
<keyword evidence="3" id="KW-0813">Transport</keyword>
<gene>
    <name evidence="10" type="ORF">SAMN05443377_10748</name>
</gene>
<evidence type="ECO:0000256" key="2">
    <source>
        <dbReference type="ARBA" id="ARBA00009773"/>
    </source>
</evidence>
<feature type="transmembrane region" description="Helical" evidence="9">
    <location>
        <begin position="301"/>
        <end position="324"/>
    </location>
</feature>
<dbReference type="PANTHER" id="PTHR21716">
    <property type="entry name" value="TRANSMEMBRANE PROTEIN"/>
    <property type="match status" value="1"/>
</dbReference>
<dbReference type="EMBL" id="FOGZ01000007">
    <property type="protein sequence ID" value="SER71761.1"/>
    <property type="molecule type" value="Genomic_DNA"/>
</dbReference>
<proteinExistence type="inferred from homology"/>
<dbReference type="STRING" id="64702.SAMN05443377_10748"/>
<feature type="transmembrane region" description="Helical" evidence="9">
    <location>
        <begin position="133"/>
        <end position="154"/>
    </location>
</feature>
<evidence type="ECO:0000256" key="4">
    <source>
        <dbReference type="ARBA" id="ARBA00022475"/>
    </source>
</evidence>
<feature type="compositionally biased region" description="Low complexity" evidence="8">
    <location>
        <begin position="466"/>
        <end position="475"/>
    </location>
</feature>
<evidence type="ECO:0000256" key="5">
    <source>
        <dbReference type="ARBA" id="ARBA00022692"/>
    </source>
</evidence>
<protein>
    <submittedName>
        <fullName evidence="10">Predicted PurR-regulated permease PerM</fullName>
    </submittedName>
</protein>
<evidence type="ECO:0000313" key="11">
    <source>
        <dbReference type="Proteomes" id="UP000198815"/>
    </source>
</evidence>